<evidence type="ECO:0000256" key="1">
    <source>
        <dbReference type="ARBA" id="ARBA00004071"/>
    </source>
</evidence>
<dbReference type="InterPro" id="IPR017853">
    <property type="entry name" value="GH"/>
</dbReference>
<feature type="domain" description="Glycoside hydrolase family 29 N-terminal" evidence="8">
    <location>
        <begin position="85"/>
        <end position="433"/>
    </location>
</feature>
<dbReference type="PRINTS" id="PR00741">
    <property type="entry name" value="GLHYDRLASE29"/>
</dbReference>
<comment type="function">
    <text evidence="1">Alpha-L-fucosidase is responsible for hydrolyzing the alpha-1,6-linked fucose joined to the reducing-end N-acetylglucosamine of the carbohydrate moieties of glycoproteins.</text>
</comment>
<name>A0A1H1FBN1_9EURY</name>
<dbReference type="PROSITE" id="PS51318">
    <property type="entry name" value="TAT"/>
    <property type="match status" value="1"/>
</dbReference>
<dbReference type="GO" id="GO:0016139">
    <property type="term" value="P:glycoside catabolic process"/>
    <property type="evidence" value="ECO:0007669"/>
    <property type="project" value="TreeGrafter"/>
</dbReference>
<reference evidence="11" key="2">
    <citation type="submission" date="2016-10" db="EMBL/GenBank/DDBJ databases">
        <authorList>
            <person name="de Groot N.N."/>
        </authorList>
    </citation>
    <scope>NUCLEOTIDE SEQUENCE [LARGE SCALE GENOMIC DNA]</scope>
    <source>
        <strain evidence="11">CGMCC 1.12397</strain>
    </source>
</reference>
<dbReference type="InterPro" id="IPR016286">
    <property type="entry name" value="FUC_metazoa-typ"/>
</dbReference>
<feature type="region of interest" description="Disordered" evidence="7">
    <location>
        <begin position="1"/>
        <end position="20"/>
    </location>
</feature>
<keyword evidence="4" id="KW-0732">Signal</keyword>
<feature type="compositionally biased region" description="Basic and acidic residues" evidence="7">
    <location>
        <begin position="53"/>
        <end position="63"/>
    </location>
</feature>
<dbReference type="GO" id="GO:0004560">
    <property type="term" value="F:alpha-L-fucosidase activity"/>
    <property type="evidence" value="ECO:0007669"/>
    <property type="project" value="InterPro"/>
</dbReference>
<reference evidence="12" key="1">
    <citation type="submission" date="2016-10" db="EMBL/GenBank/DDBJ databases">
        <authorList>
            <person name="Varghese N."/>
            <person name="Submissions S."/>
        </authorList>
    </citation>
    <scope>NUCLEOTIDE SEQUENCE [LARGE SCALE GENOMIC DNA]</scope>
    <source>
        <strain evidence="12">CGMCC 1.12397</strain>
    </source>
</reference>
<dbReference type="OrthoDB" id="184874at2157"/>
<dbReference type="PANTHER" id="PTHR10030">
    <property type="entry name" value="ALPHA-L-FUCOSIDASE"/>
    <property type="match status" value="1"/>
</dbReference>
<dbReference type="EMBL" id="QQST01000002">
    <property type="protein sequence ID" value="RDI70172.1"/>
    <property type="molecule type" value="Genomic_DNA"/>
</dbReference>
<dbReference type="Gene3D" id="3.20.20.80">
    <property type="entry name" value="Glycosidases"/>
    <property type="match status" value="1"/>
</dbReference>
<keyword evidence="5" id="KW-0378">Hydrolase</keyword>
<dbReference type="GO" id="GO:0006004">
    <property type="term" value="P:fucose metabolic process"/>
    <property type="evidence" value="ECO:0007669"/>
    <property type="project" value="InterPro"/>
</dbReference>
<evidence type="ECO:0000313" key="12">
    <source>
        <dbReference type="Proteomes" id="UP000199289"/>
    </source>
</evidence>
<dbReference type="SMART" id="SM00812">
    <property type="entry name" value="Alpha_L_fucos"/>
    <property type="match status" value="1"/>
</dbReference>
<dbReference type="InterPro" id="IPR000933">
    <property type="entry name" value="Glyco_hydro_29"/>
</dbReference>
<evidence type="ECO:0000259" key="8">
    <source>
        <dbReference type="Pfam" id="PF01120"/>
    </source>
</evidence>
<evidence type="ECO:0000256" key="7">
    <source>
        <dbReference type="SAM" id="MobiDB-lite"/>
    </source>
</evidence>
<accession>A0A1H1FBN1</accession>
<comment type="similarity">
    <text evidence="2">Belongs to the glycosyl hydrolase 29 family.</text>
</comment>
<dbReference type="InterPro" id="IPR013780">
    <property type="entry name" value="Glyco_hydro_b"/>
</dbReference>
<feature type="region of interest" description="Disordered" evidence="7">
    <location>
        <begin position="502"/>
        <end position="523"/>
    </location>
</feature>
<evidence type="ECO:0000259" key="9">
    <source>
        <dbReference type="Pfam" id="PF16757"/>
    </source>
</evidence>
<dbReference type="EMBL" id="FNKQ01000004">
    <property type="protein sequence ID" value="SDQ98513.1"/>
    <property type="molecule type" value="Genomic_DNA"/>
</dbReference>
<organism evidence="11 12">
    <name type="scientific">Halopelagius longus</name>
    <dbReference type="NCBI Taxonomy" id="1236180"/>
    <lineage>
        <taxon>Archaea</taxon>
        <taxon>Methanobacteriati</taxon>
        <taxon>Methanobacteriota</taxon>
        <taxon>Stenosarchaea group</taxon>
        <taxon>Halobacteria</taxon>
        <taxon>Halobacteriales</taxon>
        <taxon>Haloferacaceae</taxon>
    </lineage>
</organism>
<dbReference type="Proteomes" id="UP000199289">
    <property type="component" value="Unassembled WGS sequence"/>
</dbReference>
<dbReference type="InterPro" id="IPR057739">
    <property type="entry name" value="Glyco_hydro_29_N"/>
</dbReference>
<dbReference type="GO" id="GO:0005764">
    <property type="term" value="C:lysosome"/>
    <property type="evidence" value="ECO:0007669"/>
    <property type="project" value="TreeGrafter"/>
</dbReference>
<proteinExistence type="inferred from homology"/>
<dbReference type="Gene3D" id="2.60.40.1180">
    <property type="entry name" value="Golgi alpha-mannosidase II"/>
    <property type="match status" value="1"/>
</dbReference>
<evidence type="ECO:0000313" key="13">
    <source>
        <dbReference type="Proteomes" id="UP000255421"/>
    </source>
</evidence>
<evidence type="ECO:0000256" key="3">
    <source>
        <dbReference type="ARBA" id="ARBA00012662"/>
    </source>
</evidence>
<evidence type="ECO:0000256" key="2">
    <source>
        <dbReference type="ARBA" id="ARBA00007951"/>
    </source>
</evidence>
<dbReference type="Pfam" id="PF16757">
    <property type="entry name" value="Fucosidase_C"/>
    <property type="match status" value="1"/>
</dbReference>
<evidence type="ECO:0000256" key="4">
    <source>
        <dbReference type="ARBA" id="ARBA00022729"/>
    </source>
</evidence>
<evidence type="ECO:0000256" key="5">
    <source>
        <dbReference type="ARBA" id="ARBA00022801"/>
    </source>
</evidence>
<feature type="region of interest" description="Disordered" evidence="7">
    <location>
        <begin position="49"/>
        <end position="68"/>
    </location>
</feature>
<dbReference type="InterPro" id="IPR006311">
    <property type="entry name" value="TAT_signal"/>
</dbReference>
<dbReference type="InterPro" id="IPR031919">
    <property type="entry name" value="Fucosidase_C"/>
</dbReference>
<protein>
    <recommendedName>
        <fullName evidence="3">alpha-L-fucosidase</fullName>
        <ecNumber evidence="3">3.2.1.51</ecNumber>
    </recommendedName>
</protein>
<evidence type="ECO:0000256" key="6">
    <source>
        <dbReference type="ARBA" id="ARBA00023295"/>
    </source>
</evidence>
<dbReference type="EC" id="3.2.1.51" evidence="3"/>
<dbReference type="AlphaFoldDB" id="A0A1H1FBN1"/>
<dbReference type="Proteomes" id="UP000255421">
    <property type="component" value="Unassembled WGS sequence"/>
</dbReference>
<feature type="compositionally biased region" description="Basic and acidic residues" evidence="7">
    <location>
        <begin position="1"/>
        <end position="12"/>
    </location>
</feature>
<feature type="domain" description="Alpha-L-fucosidase C-terminal" evidence="9">
    <location>
        <begin position="465"/>
        <end position="564"/>
    </location>
</feature>
<gene>
    <name evidence="10" type="ORF">DWB78_16275</name>
    <name evidence="11" type="ORF">SAMN05216278_3130</name>
</gene>
<dbReference type="PANTHER" id="PTHR10030:SF37">
    <property type="entry name" value="ALPHA-L-FUCOSIDASE-RELATED"/>
    <property type="match status" value="1"/>
</dbReference>
<keyword evidence="13" id="KW-1185">Reference proteome</keyword>
<reference evidence="10 13" key="3">
    <citation type="submission" date="2018-07" db="EMBL/GenBank/DDBJ databases">
        <title>Genome sequence of extremly halophilic archaeon Halopelagius longus strain BC12-B1.</title>
        <authorList>
            <person name="Zhang X."/>
        </authorList>
    </citation>
    <scope>NUCLEOTIDE SEQUENCE [LARGE SCALE GENOMIC DNA]</scope>
    <source>
        <strain evidence="10 13">BC12-B1</strain>
    </source>
</reference>
<dbReference type="RefSeq" id="WP_092538648.1">
    <property type="nucleotide sequence ID" value="NZ_FNKQ01000004.1"/>
</dbReference>
<evidence type="ECO:0000313" key="10">
    <source>
        <dbReference type="EMBL" id="RDI70172.1"/>
    </source>
</evidence>
<sequence length="577" mass="64062">MADEREVSHSNDGDAQQTTDLVTGLSRRGILASGGALTLGSLLGVDAAGATSGKEKEDGRESAPETMTGFEEAVAETTERGRHVVEEGPYEPTWASLGDVDPTPEWFRDGKFGIFCHWGPYSVPAYGHEWYPRQMYNDGHWIHDHHVDTYERPDAYPYQKFVPEFTAENFDADEWADLFERAGACFAGPAAEHHDGWSLWDSKVTPWNAGDRGPKRDLVGELSSAIRDKGLRFLTTFHHSYNLRGEEGYFSTAYENYPSVMEEYPDRVMYGNLPEELRHETWFAKLVEAVGQYDPDLVWFDWGLHWMPEAYRKRFLAFHYNRAAAEDRDVVVTNKDDSLPLDASVEDFEMGRPKTAQEQAWTAELPVAETGGWGYVEGRTFYSAEFILHTLIDIVSKNGQLLLSIGPRPDGTIEEAERERLLSVGEWLETNGDAIYGTRPWEAFGEGPTRLEEGGDFVSDIVYTADDVRYTCDPDTNSVYAIVMGWPGAGTLTLAGTAVENASGASSTQSEDEDSSGKPKEGEVTLLGYGRVSHSVDDDGHLTIDVPGLSTGERPSNIAVTFELSGFDLSPTDAAHR</sequence>
<evidence type="ECO:0000313" key="11">
    <source>
        <dbReference type="EMBL" id="SDQ98513.1"/>
    </source>
</evidence>
<dbReference type="SUPFAM" id="SSF51445">
    <property type="entry name" value="(Trans)glycosidases"/>
    <property type="match status" value="1"/>
</dbReference>
<keyword evidence="6" id="KW-0326">Glycosidase</keyword>
<dbReference type="Pfam" id="PF01120">
    <property type="entry name" value="Alpha_L_fucos"/>
    <property type="match status" value="1"/>
</dbReference>